<gene>
    <name evidence="3" type="primary">CCDC150</name>
    <name evidence="3" type="ORF">AMEX_G21743</name>
</gene>
<evidence type="ECO:0000313" key="3">
    <source>
        <dbReference type="EMBL" id="KAG9265356.1"/>
    </source>
</evidence>
<reference evidence="3 4" key="1">
    <citation type="submission" date="2021-07" db="EMBL/GenBank/DDBJ databases">
        <authorList>
            <person name="Imarazene B."/>
            <person name="Zahm M."/>
            <person name="Klopp C."/>
            <person name="Cabau C."/>
            <person name="Beille S."/>
            <person name="Jouanno E."/>
            <person name="Castinel A."/>
            <person name="Lluch J."/>
            <person name="Gil L."/>
            <person name="Kuchtly C."/>
            <person name="Lopez Roques C."/>
            <person name="Donnadieu C."/>
            <person name="Parrinello H."/>
            <person name="Journot L."/>
            <person name="Du K."/>
            <person name="Schartl M."/>
            <person name="Retaux S."/>
            <person name="Guiguen Y."/>
        </authorList>
    </citation>
    <scope>NUCLEOTIDE SEQUENCE [LARGE SCALE GENOMIC DNA]</scope>
    <source>
        <strain evidence="3">Pach_M1</strain>
        <tissue evidence="3">Testis</tissue>
    </source>
</reference>
<dbReference type="EMBL" id="JAICCE010000018">
    <property type="protein sequence ID" value="KAG9265356.1"/>
    <property type="molecule type" value="Genomic_DNA"/>
</dbReference>
<evidence type="ECO:0000256" key="1">
    <source>
        <dbReference type="SAM" id="Coils"/>
    </source>
</evidence>
<dbReference type="PANTHER" id="PTHR35352">
    <property type="entry name" value="COILED-COIL DOMAIN-CONTAINING PROTEIN 150"/>
    <property type="match status" value="1"/>
</dbReference>
<feature type="coiled-coil region" evidence="1">
    <location>
        <begin position="659"/>
        <end position="686"/>
    </location>
</feature>
<evidence type="ECO:0000313" key="4">
    <source>
        <dbReference type="Proteomes" id="UP000752171"/>
    </source>
</evidence>
<dbReference type="PANTHER" id="PTHR35352:SF1">
    <property type="entry name" value="COILED-COIL DOMAIN-CONTAINING PROTEIN 150"/>
    <property type="match status" value="1"/>
</dbReference>
<evidence type="ECO:0000256" key="2">
    <source>
        <dbReference type="SAM" id="MobiDB-lite"/>
    </source>
</evidence>
<name>A0A8T2L7Q5_ASTMX</name>
<dbReference type="InterPro" id="IPR038807">
    <property type="entry name" value="CCDC150"/>
</dbReference>
<sequence length="970" mass="110077">MGTSPAGSAAARFRIIMYVPVTVSCQKSRVGYILTALEFTILALSFRLVEMSRSVIRPLSIGATAPESLSVLQQRLLVAEEQTEELVRDMGTLGVSREQLRISNHPQSPGGGLGMRPLSPVRVQQVLGAGGEGTLWQQCEALVGRVCRLESLIHTVKLTLFRLETERELNPSHIVRLQEQLAAVQEQCEEEQRSSQREVMRLREQLETACQEREEARQEAHTLRQQLDHSNRSKVDVAVAAEELKMVKDQMSQRLQQVREELEEEKTSRLEAEQSHSALLQRVEEMEGVVEREREQVKLLQADSHALRADGQETRAELQEKEELTGRLQKECEQLRDQSEGKDTLISELSTELMSVRVALQKQQQENCRLVKDGEELRTVADKVQALNYQLEAQCSDLSSALRSLTTENARLQTTLQMEQERVAERLKDQDLLLDAAKRNIQAELQGALSDRLLLKKELDTLRADHSKLQQSSAAALDTAAAHQDLLDRTIERLRGEVSSAAAERENLQRERDEAKTEMSVLVSNLEKERIPLESQISDLQVELCEMSSTLQNVEEENRGLRGRLAAVQHQQYSQQQVEQMLRELMDSRNKLTYEKGNLQIEVQQLREELQVQGAEHKKHQTNSLLGSKYTQDAVLQEALDAHPLDSRKLSTPSTMDKLNKREAELLEARAEIVRLVEEMDTMKLQLRKDRHCRGRSAQPDVAKLKTALEETSARSGDLSRANRELGEKVSELEKLVSYQKSRIKAQKAQLKQHMDNRAALSGSQTLKEAEIQSLELSKSEYERKCYEQSQSLLQMRSEMAKLQAELQSLSSIQQGELQAERSLTQTLQEKCQSLEKCVERLREERDETDLKMRAVSQDSLQIAENLQEAHCWFRSKFSSLNSETEQNCAEPEDHPKSTANSIDSIPASPAAVDTDRMSSNRTSYSSVLMCVAEPELERWASTLQRWETKKELARIASGYKQTGRAHSLT</sequence>
<comment type="caution">
    <text evidence="3">The sequence shown here is derived from an EMBL/GenBank/DDBJ whole genome shotgun (WGS) entry which is preliminary data.</text>
</comment>
<dbReference type="Proteomes" id="UP000752171">
    <property type="component" value="Unassembled WGS sequence"/>
</dbReference>
<feature type="coiled-coil region" evidence="1">
    <location>
        <begin position="793"/>
        <end position="859"/>
    </location>
</feature>
<feature type="region of interest" description="Disordered" evidence="2">
    <location>
        <begin position="884"/>
        <end position="919"/>
    </location>
</feature>
<feature type="coiled-coil region" evidence="1">
    <location>
        <begin position="551"/>
        <end position="623"/>
    </location>
</feature>
<feature type="coiled-coil region" evidence="1">
    <location>
        <begin position="491"/>
        <end position="525"/>
    </location>
</feature>
<proteinExistence type="predicted"/>
<dbReference type="AlphaFoldDB" id="A0A8T2L7Q5"/>
<feature type="coiled-coil region" evidence="1">
    <location>
        <begin position="174"/>
        <end position="366"/>
    </location>
</feature>
<keyword evidence="1" id="KW-0175">Coiled coil</keyword>
<protein>
    <submittedName>
        <fullName evidence="3">Coiled-coil domain-containing protein 150 isoform X1</fullName>
    </submittedName>
</protein>
<accession>A0A8T2L7Q5</accession>
<organism evidence="3 4">
    <name type="scientific">Astyanax mexicanus</name>
    <name type="common">Blind cave fish</name>
    <name type="synonym">Astyanax fasciatus mexicanus</name>
    <dbReference type="NCBI Taxonomy" id="7994"/>
    <lineage>
        <taxon>Eukaryota</taxon>
        <taxon>Metazoa</taxon>
        <taxon>Chordata</taxon>
        <taxon>Craniata</taxon>
        <taxon>Vertebrata</taxon>
        <taxon>Euteleostomi</taxon>
        <taxon>Actinopterygii</taxon>
        <taxon>Neopterygii</taxon>
        <taxon>Teleostei</taxon>
        <taxon>Ostariophysi</taxon>
        <taxon>Characiformes</taxon>
        <taxon>Characoidei</taxon>
        <taxon>Acestrorhamphidae</taxon>
        <taxon>Acestrorhamphinae</taxon>
        <taxon>Astyanax</taxon>
    </lineage>
</organism>